<dbReference type="Pfam" id="PF17667">
    <property type="entry name" value="Pkinase_fungal"/>
    <property type="match status" value="1"/>
</dbReference>
<sequence>MIPLGVSSSATEQTPAAFGSHVGESRWASIAFGRADLSPKYYHAHQTKSSNGWDYYVTAPHMSDRGPFGRTTRSLYVFNRITKTVHHLKDTNRIVSPIHSVEHEIINELGEKKVRHVSTVRAAWDVAPEGKCYDTVTPTFCDDKRIDPRFAPPEVGWFHAERVYRAYRLITNELGTPIWMFKNWEEVMRVMIDIFEALDDAEKAGWRHRDVSSGNIMICGGHGLLIDWDASQRSKDMNKENSNRVPDLTGTWQFMSLRRLRNVGGRHDAVDDMESVFWVLLWLALNYSVHTLTPEDLKYYLDFIFDHRRVVEGCYTGGAGKDALLEKEYLNGFIPTTFSPDGLQNTLEALHDAFRVRPPPVPKLRGLNEERAKRKLAAYRQDMIDYEEDLAKLKDSTYVRKLLEDDLENYTWPMHGPVEHVIPADHDGSQMTPTLRKSLSAGVRQQTVARRSSSFSKGPILTAAGRAKMMRIGMSSDSKLVTHYATVNERDEEGQGQSKDT</sequence>
<evidence type="ECO:0000256" key="1">
    <source>
        <dbReference type="SAM" id="Coils"/>
    </source>
</evidence>
<name>A0A4Y9XK51_9AGAM</name>
<feature type="domain" description="Fungal-type protein kinase" evidence="2">
    <location>
        <begin position="109"/>
        <end position="283"/>
    </location>
</feature>
<dbReference type="InterPro" id="IPR040976">
    <property type="entry name" value="Pkinase_fungal"/>
</dbReference>
<dbReference type="InterPro" id="IPR011009">
    <property type="entry name" value="Kinase-like_dom_sf"/>
</dbReference>
<gene>
    <name evidence="3" type="ORF">EVG20_g11458</name>
</gene>
<feature type="coiled-coil region" evidence="1">
    <location>
        <begin position="369"/>
        <end position="396"/>
    </location>
</feature>
<dbReference type="OrthoDB" id="2747778at2759"/>
<dbReference type="PANTHER" id="PTHR38248:SF2">
    <property type="entry name" value="FUNK1 11"/>
    <property type="match status" value="1"/>
</dbReference>
<comment type="caution">
    <text evidence="3">The sequence shown here is derived from an EMBL/GenBank/DDBJ whole genome shotgun (WGS) entry which is preliminary data.</text>
</comment>
<dbReference type="Proteomes" id="UP000298327">
    <property type="component" value="Unassembled WGS sequence"/>
</dbReference>
<protein>
    <recommendedName>
        <fullName evidence="2">Fungal-type protein kinase domain-containing protein</fullName>
    </recommendedName>
</protein>
<evidence type="ECO:0000313" key="4">
    <source>
        <dbReference type="Proteomes" id="UP000298327"/>
    </source>
</evidence>
<accession>A0A4Y9XK51</accession>
<evidence type="ECO:0000259" key="2">
    <source>
        <dbReference type="Pfam" id="PF17667"/>
    </source>
</evidence>
<proteinExistence type="predicted"/>
<keyword evidence="4" id="KW-1185">Reference proteome</keyword>
<keyword evidence="1" id="KW-0175">Coiled coil</keyword>
<dbReference type="PANTHER" id="PTHR38248">
    <property type="entry name" value="FUNK1 6"/>
    <property type="match status" value="1"/>
</dbReference>
<organism evidence="3 4">
    <name type="scientific">Dentipellis fragilis</name>
    <dbReference type="NCBI Taxonomy" id="205917"/>
    <lineage>
        <taxon>Eukaryota</taxon>
        <taxon>Fungi</taxon>
        <taxon>Dikarya</taxon>
        <taxon>Basidiomycota</taxon>
        <taxon>Agaricomycotina</taxon>
        <taxon>Agaricomycetes</taxon>
        <taxon>Russulales</taxon>
        <taxon>Hericiaceae</taxon>
        <taxon>Dentipellis</taxon>
    </lineage>
</organism>
<dbReference type="EMBL" id="SEOQ01001788">
    <property type="protein sequence ID" value="TFY50544.1"/>
    <property type="molecule type" value="Genomic_DNA"/>
</dbReference>
<dbReference type="AlphaFoldDB" id="A0A4Y9XK51"/>
<dbReference type="STRING" id="205917.A0A4Y9XK51"/>
<reference evidence="3 4" key="1">
    <citation type="submission" date="2019-02" db="EMBL/GenBank/DDBJ databases">
        <title>Genome sequencing of the rare red list fungi Dentipellis fragilis.</title>
        <authorList>
            <person name="Buettner E."/>
            <person name="Kellner H."/>
        </authorList>
    </citation>
    <scope>NUCLEOTIDE SEQUENCE [LARGE SCALE GENOMIC DNA]</scope>
    <source>
        <strain evidence="3 4">DSM 105465</strain>
    </source>
</reference>
<dbReference type="Gene3D" id="1.10.510.10">
    <property type="entry name" value="Transferase(Phosphotransferase) domain 1"/>
    <property type="match status" value="1"/>
</dbReference>
<dbReference type="SUPFAM" id="SSF56112">
    <property type="entry name" value="Protein kinase-like (PK-like)"/>
    <property type="match status" value="1"/>
</dbReference>
<evidence type="ECO:0000313" key="3">
    <source>
        <dbReference type="EMBL" id="TFY50544.1"/>
    </source>
</evidence>